<comment type="caution">
    <text evidence="2">The sequence shown here is derived from an EMBL/GenBank/DDBJ whole genome shotgun (WGS) entry which is preliminary data.</text>
</comment>
<dbReference type="PANTHER" id="PTHR33293">
    <property type="entry name" value="INSERTION ELEMENT IS1 1 PROTEIN INSB-RELATED"/>
    <property type="match status" value="1"/>
</dbReference>
<dbReference type="EMBL" id="BMXF01000002">
    <property type="protein sequence ID" value="GHB68524.1"/>
    <property type="molecule type" value="Genomic_DNA"/>
</dbReference>
<sequence>MEKCPRCGSGDIKKNGHIHNGKQNYYCKTCGRNFVENPQQKIVSQKDRELAARLFREGLSMRAISRVLGVSLPWVLDFTKNLSGEKGISGEVPDFGKADSKSGESS</sequence>
<protein>
    <recommendedName>
        <fullName evidence="4">Transposase</fullName>
    </recommendedName>
</protein>
<gene>
    <name evidence="2" type="ORF">GCM10007390_22390</name>
</gene>
<accession>A0A8J3G8Q6</accession>
<organism evidence="2 3">
    <name type="scientific">Persicitalea jodogahamensis</name>
    <dbReference type="NCBI Taxonomy" id="402147"/>
    <lineage>
        <taxon>Bacteria</taxon>
        <taxon>Pseudomonadati</taxon>
        <taxon>Bacteroidota</taxon>
        <taxon>Cytophagia</taxon>
        <taxon>Cytophagales</taxon>
        <taxon>Spirosomataceae</taxon>
        <taxon>Persicitalea</taxon>
    </lineage>
</organism>
<proteinExistence type="predicted"/>
<dbReference type="RefSeq" id="WP_189564533.1">
    <property type="nucleotide sequence ID" value="NZ_BMXF01000002.1"/>
</dbReference>
<feature type="compositionally biased region" description="Basic and acidic residues" evidence="1">
    <location>
        <begin position="94"/>
        <end position="106"/>
    </location>
</feature>
<dbReference type="Proteomes" id="UP000598271">
    <property type="component" value="Unassembled WGS sequence"/>
</dbReference>
<evidence type="ECO:0008006" key="4">
    <source>
        <dbReference type="Google" id="ProtNLM"/>
    </source>
</evidence>
<keyword evidence="3" id="KW-1185">Reference proteome</keyword>
<feature type="region of interest" description="Disordered" evidence="1">
    <location>
        <begin position="84"/>
        <end position="106"/>
    </location>
</feature>
<dbReference type="InterPro" id="IPR051354">
    <property type="entry name" value="Transposase_27_IS1"/>
</dbReference>
<evidence type="ECO:0000256" key="1">
    <source>
        <dbReference type="SAM" id="MobiDB-lite"/>
    </source>
</evidence>
<dbReference type="AlphaFoldDB" id="A0A8J3G8Q6"/>
<name>A0A8J3G8Q6_9BACT</name>
<reference evidence="2 3" key="1">
    <citation type="journal article" date="2014" name="Int. J. Syst. Evol. Microbiol.">
        <title>Complete genome sequence of Corynebacterium casei LMG S-19264T (=DSM 44701T), isolated from a smear-ripened cheese.</title>
        <authorList>
            <consortium name="US DOE Joint Genome Institute (JGI-PGF)"/>
            <person name="Walter F."/>
            <person name="Albersmeier A."/>
            <person name="Kalinowski J."/>
            <person name="Ruckert C."/>
        </authorList>
    </citation>
    <scope>NUCLEOTIDE SEQUENCE [LARGE SCALE GENOMIC DNA]</scope>
    <source>
        <strain evidence="2 3">KCTC 12866</strain>
    </source>
</reference>
<evidence type="ECO:0000313" key="3">
    <source>
        <dbReference type="Proteomes" id="UP000598271"/>
    </source>
</evidence>
<evidence type="ECO:0000313" key="2">
    <source>
        <dbReference type="EMBL" id="GHB68524.1"/>
    </source>
</evidence>
<dbReference type="PANTHER" id="PTHR33293:SF1">
    <property type="entry name" value="INSERTION ELEMENT IS1 1 PROTEIN INSB-RELATED"/>
    <property type="match status" value="1"/>
</dbReference>